<sequence>MSFSYEPQGWQAPVRQPSWEQPPPPSRSGASSTSQREDGNAFAIQFEEVDRAMDNLLKSGKFYGGGGGGGGQRPMPGGPMRPGVDYGPRMHGGRHPVGDFDPSRPHPGSNLQNFYAAQRHQGRHSDADQMMQAKRRMAAQRERELRNYHQEQQYNRSLLAEMSSNKSDRSMSPSTLSEEGRRELIARQHRALYGGDPAAFVGQVPFSTEDTNRDQGGAVSGNAPGAPRGPSPRTSDPFGGPGQASQGDSGSQGPSAGAEASRAEKATSPSAQSSGFGTFDGSIQASGKVPTPPTGEEPSHSRQISKSTTAPVSGGMGPIGSRPNVQQAPNQSINKRTTSPLPSSLGYGFGSNEQNADRAGSANSNSNAQKESSNSGIGAWGTGSGVWGSNKIGTTSVWG</sequence>
<evidence type="ECO:0000256" key="1">
    <source>
        <dbReference type="SAM" id="MobiDB-lite"/>
    </source>
</evidence>
<name>A0A177F0D2_9EURO</name>
<dbReference type="Proteomes" id="UP000077002">
    <property type="component" value="Unassembled WGS sequence"/>
</dbReference>
<accession>A0A177F0D2</accession>
<feature type="region of interest" description="Disordered" evidence="1">
    <location>
        <begin position="58"/>
        <end position="399"/>
    </location>
</feature>
<feature type="compositionally biased region" description="Polar residues" evidence="1">
    <location>
        <begin position="361"/>
        <end position="376"/>
    </location>
</feature>
<evidence type="ECO:0000313" key="3">
    <source>
        <dbReference type="Proteomes" id="UP000077002"/>
    </source>
</evidence>
<feature type="compositionally biased region" description="Basic and acidic residues" evidence="1">
    <location>
        <begin position="139"/>
        <end position="149"/>
    </location>
</feature>
<keyword evidence="3" id="KW-1185">Reference proteome</keyword>
<feature type="compositionally biased region" description="Polar residues" evidence="1">
    <location>
        <begin position="301"/>
        <end position="311"/>
    </location>
</feature>
<feature type="region of interest" description="Disordered" evidence="1">
    <location>
        <begin position="1"/>
        <end position="44"/>
    </location>
</feature>
<dbReference type="OrthoDB" id="5401193at2759"/>
<feature type="compositionally biased region" description="Polar residues" evidence="1">
    <location>
        <begin position="267"/>
        <end position="285"/>
    </location>
</feature>
<feature type="compositionally biased region" description="Polar residues" evidence="1">
    <location>
        <begin position="150"/>
        <end position="177"/>
    </location>
</feature>
<dbReference type="EMBL" id="LVKK01000067">
    <property type="protein sequence ID" value="OAG37708.1"/>
    <property type="molecule type" value="Genomic_DNA"/>
</dbReference>
<dbReference type="GeneID" id="34603221"/>
<evidence type="ECO:0000313" key="2">
    <source>
        <dbReference type="EMBL" id="OAG37708.1"/>
    </source>
</evidence>
<gene>
    <name evidence="2" type="ORF">AYO21_08071</name>
</gene>
<organism evidence="2 3">
    <name type="scientific">Fonsecaea monophora</name>
    <dbReference type="NCBI Taxonomy" id="254056"/>
    <lineage>
        <taxon>Eukaryota</taxon>
        <taxon>Fungi</taxon>
        <taxon>Dikarya</taxon>
        <taxon>Ascomycota</taxon>
        <taxon>Pezizomycotina</taxon>
        <taxon>Eurotiomycetes</taxon>
        <taxon>Chaetothyriomycetidae</taxon>
        <taxon>Chaetothyriales</taxon>
        <taxon>Herpotrichiellaceae</taxon>
        <taxon>Fonsecaea</taxon>
    </lineage>
</organism>
<feature type="compositionally biased region" description="Low complexity" evidence="1">
    <location>
        <begin position="243"/>
        <end position="258"/>
    </location>
</feature>
<reference evidence="2 3" key="1">
    <citation type="submission" date="2016-03" db="EMBL/GenBank/DDBJ databases">
        <title>Draft genome sequence of the Fonsecaea monophora CBS 269.37.</title>
        <authorList>
            <person name="Bombassaro A."/>
            <person name="Vinicius W.A."/>
            <person name="De Hoog S."/>
            <person name="Sun J."/>
            <person name="Souza E.M."/>
            <person name="Raittz R.T."/>
            <person name="Costa F."/>
            <person name="Leao A.C."/>
            <person name="Tadra-Sfeir M.Z."/>
            <person name="Baura V."/>
            <person name="Balsanelli E."/>
            <person name="Pedrosa F.O."/>
            <person name="Moreno L.F."/>
            <person name="Steffens M.B."/>
            <person name="Xi L."/>
            <person name="Bocca A.L."/>
            <person name="Felipe M.S."/>
            <person name="Teixeira M."/>
            <person name="Telles Filho F.Q."/>
            <person name="Azevedo C.M."/>
            <person name="Gomes R."/>
            <person name="Vicente V.A."/>
        </authorList>
    </citation>
    <scope>NUCLEOTIDE SEQUENCE [LARGE SCALE GENOMIC DNA]</scope>
    <source>
        <strain evidence="2 3">CBS 269.37</strain>
    </source>
</reference>
<feature type="compositionally biased region" description="Polar residues" evidence="1">
    <location>
        <begin position="323"/>
        <end position="342"/>
    </location>
</feature>
<protein>
    <submittedName>
        <fullName evidence="2">Uncharacterized protein</fullName>
    </submittedName>
</protein>
<dbReference type="RefSeq" id="XP_022509660.1">
    <property type="nucleotide sequence ID" value="XM_022658021.1"/>
</dbReference>
<comment type="caution">
    <text evidence="2">The sequence shown here is derived from an EMBL/GenBank/DDBJ whole genome shotgun (WGS) entry which is preliminary data.</text>
</comment>
<feature type="compositionally biased region" description="Gly residues" evidence="1">
    <location>
        <begin position="62"/>
        <end position="72"/>
    </location>
</feature>
<proteinExistence type="predicted"/>
<dbReference type="AlphaFoldDB" id="A0A177F0D2"/>